<dbReference type="PANTHER" id="PTHR28018">
    <property type="entry name" value="RESPIRATORY SUPERCOMPLEX FACTOR 2, MITOCHONDRIAL"/>
    <property type="match status" value="1"/>
</dbReference>
<dbReference type="PROSITE" id="PS51503">
    <property type="entry name" value="HIG1"/>
    <property type="match status" value="1"/>
</dbReference>
<evidence type="ECO:0000313" key="7">
    <source>
        <dbReference type="EMBL" id="KXS22292.1"/>
    </source>
</evidence>
<dbReference type="OrthoDB" id="1915122at2759"/>
<comment type="subcellular location">
    <subcellularLocation>
        <location evidence="1">Mitochondrion</location>
    </subcellularLocation>
</comment>
<dbReference type="PANTHER" id="PTHR28018:SF3">
    <property type="entry name" value="RESPIRATORY SUPERCOMPLEX FACTOR 2, MITOCHONDRIAL"/>
    <property type="match status" value="1"/>
</dbReference>
<sequence length="253" mass="28262">MTTIEQAVVSDIVMGGQYGQAANAARSKQEKDMIHKYTIEQAMKGGFYGTIFGVGFHLIATRYWPRYARFHYTPKWIFTLIWPIAGFTIYGEQSALDLERKIAARKSVVDLGALATPKPDAADTLTSFSWLPTPTEVQKYVLDNRYKVVGMGWLTVTSLTLAALWANKGMPVSQKLIHARMYAQGTALASFVAFAFAANVPVDRSSEMDRMSERYFRAVLEQRDVSGEELKKRHAEEHKVHSISDAGVMVRGG</sequence>
<dbReference type="GO" id="GO:0005739">
    <property type="term" value="C:mitochondrion"/>
    <property type="evidence" value="ECO:0007669"/>
    <property type="project" value="UniProtKB-SubCell"/>
</dbReference>
<keyword evidence="8" id="KW-1185">Reference proteome</keyword>
<keyword evidence="2 5" id="KW-0812">Transmembrane</keyword>
<name>A0A139AZX3_GONPJ</name>
<evidence type="ECO:0000313" key="8">
    <source>
        <dbReference type="Proteomes" id="UP000070544"/>
    </source>
</evidence>
<keyword evidence="3 5" id="KW-1133">Transmembrane helix</keyword>
<organism evidence="7 8">
    <name type="scientific">Gonapodya prolifera (strain JEL478)</name>
    <name type="common">Monoblepharis prolifera</name>
    <dbReference type="NCBI Taxonomy" id="1344416"/>
    <lineage>
        <taxon>Eukaryota</taxon>
        <taxon>Fungi</taxon>
        <taxon>Fungi incertae sedis</taxon>
        <taxon>Chytridiomycota</taxon>
        <taxon>Chytridiomycota incertae sedis</taxon>
        <taxon>Monoblepharidomycetes</taxon>
        <taxon>Monoblepharidales</taxon>
        <taxon>Gonapodyaceae</taxon>
        <taxon>Gonapodya</taxon>
    </lineage>
</organism>
<dbReference type="AlphaFoldDB" id="A0A139AZX3"/>
<dbReference type="InterPro" id="IPR007667">
    <property type="entry name" value="Hypoxia_induced_domain"/>
</dbReference>
<evidence type="ECO:0000256" key="4">
    <source>
        <dbReference type="ARBA" id="ARBA00023136"/>
    </source>
</evidence>
<feature type="transmembrane region" description="Helical" evidence="5">
    <location>
        <begin position="148"/>
        <end position="166"/>
    </location>
</feature>
<reference evidence="7 8" key="1">
    <citation type="journal article" date="2015" name="Genome Biol. Evol.">
        <title>Phylogenomic analyses indicate that early fungi evolved digesting cell walls of algal ancestors of land plants.</title>
        <authorList>
            <person name="Chang Y."/>
            <person name="Wang S."/>
            <person name="Sekimoto S."/>
            <person name="Aerts A.L."/>
            <person name="Choi C."/>
            <person name="Clum A."/>
            <person name="LaButti K.M."/>
            <person name="Lindquist E.A."/>
            <person name="Yee Ngan C."/>
            <person name="Ohm R.A."/>
            <person name="Salamov A.A."/>
            <person name="Grigoriev I.V."/>
            <person name="Spatafora J.W."/>
            <person name="Berbee M.L."/>
        </authorList>
    </citation>
    <scope>NUCLEOTIDE SEQUENCE [LARGE SCALE GENOMIC DNA]</scope>
    <source>
        <strain evidence="7 8">JEL478</strain>
    </source>
</reference>
<accession>A0A139AZX3</accession>
<feature type="transmembrane region" description="Helical" evidence="5">
    <location>
        <begin position="76"/>
        <end position="96"/>
    </location>
</feature>
<evidence type="ECO:0000259" key="6">
    <source>
        <dbReference type="PROSITE" id="PS51503"/>
    </source>
</evidence>
<dbReference type="InterPro" id="IPR040153">
    <property type="entry name" value="Rcf2"/>
</dbReference>
<evidence type="ECO:0000256" key="1">
    <source>
        <dbReference type="ARBA" id="ARBA00004173"/>
    </source>
</evidence>
<evidence type="ECO:0000256" key="5">
    <source>
        <dbReference type="SAM" id="Phobius"/>
    </source>
</evidence>
<keyword evidence="4 5" id="KW-0472">Membrane</keyword>
<dbReference type="GO" id="GO:0033617">
    <property type="term" value="P:mitochondrial respiratory chain complex IV assembly"/>
    <property type="evidence" value="ECO:0007669"/>
    <property type="project" value="TreeGrafter"/>
</dbReference>
<dbReference type="Pfam" id="PF04588">
    <property type="entry name" value="HIG_1_N"/>
    <property type="match status" value="1"/>
</dbReference>
<dbReference type="EMBL" id="KQ965731">
    <property type="protein sequence ID" value="KXS22292.1"/>
    <property type="molecule type" value="Genomic_DNA"/>
</dbReference>
<feature type="transmembrane region" description="Helical" evidence="5">
    <location>
        <begin position="45"/>
        <end position="64"/>
    </location>
</feature>
<gene>
    <name evidence="7" type="ORF">M427DRAFT_50625</name>
</gene>
<feature type="transmembrane region" description="Helical" evidence="5">
    <location>
        <begin position="181"/>
        <end position="202"/>
    </location>
</feature>
<evidence type="ECO:0000256" key="2">
    <source>
        <dbReference type="ARBA" id="ARBA00022692"/>
    </source>
</evidence>
<feature type="domain" description="HIG1" evidence="6">
    <location>
        <begin position="117"/>
        <end position="209"/>
    </location>
</feature>
<proteinExistence type="predicted"/>
<dbReference type="Proteomes" id="UP000070544">
    <property type="component" value="Unassembled WGS sequence"/>
</dbReference>
<evidence type="ECO:0000256" key="3">
    <source>
        <dbReference type="ARBA" id="ARBA00022989"/>
    </source>
</evidence>
<protein>
    <recommendedName>
        <fullName evidence="6">HIG1 domain-containing protein</fullName>
    </recommendedName>
</protein>